<sequence>MFRKQAMFLAAFVAAGAAVLSACGAGSNGAATAPTGADNLRGAAAASAGALTATSAILFDDAAFSDNGASQGISGKGCQPVARPQVTSSLTATGTLKLWSGKNCTGKSIVVNGNVSNLAKLGFDNKVVSVKLAGADDNGGNNNGGVDNGGGKGNNGGNNGNNNGGDVTLTTTFALLDSGKNLSEPDGSQVASMPGCNDIRTPELVRSIDADGTYKIWTGPQCSGRSMVITGDTPDLEKIGFDRQVASIGLAG</sequence>
<keyword evidence="2" id="KW-0732">Signal</keyword>
<proteinExistence type="predicted"/>
<evidence type="ECO:0000313" key="4">
    <source>
        <dbReference type="Proteomes" id="UP001330812"/>
    </source>
</evidence>
<evidence type="ECO:0000256" key="1">
    <source>
        <dbReference type="SAM" id="MobiDB-lite"/>
    </source>
</evidence>
<gene>
    <name evidence="3" type="ORF">VSH64_07350</name>
</gene>
<protein>
    <submittedName>
        <fullName evidence="3">Uncharacterized protein</fullName>
    </submittedName>
</protein>
<dbReference type="Proteomes" id="UP001330812">
    <property type="component" value="Chromosome"/>
</dbReference>
<feature type="compositionally biased region" description="Gly residues" evidence="1">
    <location>
        <begin position="141"/>
        <end position="163"/>
    </location>
</feature>
<dbReference type="RefSeq" id="WP_326834732.1">
    <property type="nucleotide sequence ID" value="NZ_CP142149.1"/>
</dbReference>
<dbReference type="EMBL" id="CP142149">
    <property type="protein sequence ID" value="WSE31924.1"/>
    <property type="molecule type" value="Genomic_DNA"/>
</dbReference>
<accession>A0ABZ1IEF9</accession>
<keyword evidence="4" id="KW-1185">Reference proteome</keyword>
<reference evidence="3 4" key="1">
    <citation type="journal article" date="2015" name="Int. J. Syst. Evol. Microbiol.">
        <title>Amycolatopsis rhabdoformis sp. nov., an actinomycete isolated from a tropical forest soil.</title>
        <authorList>
            <person name="Souza W.R."/>
            <person name="Silva R.E."/>
            <person name="Goodfellow M."/>
            <person name="Busarakam K."/>
            <person name="Figueiro F.S."/>
            <person name="Ferreira D."/>
            <person name="Rodrigues-Filho E."/>
            <person name="Moraes L.A.B."/>
            <person name="Zucchi T.D."/>
        </authorList>
    </citation>
    <scope>NUCLEOTIDE SEQUENCE [LARGE SCALE GENOMIC DNA]</scope>
    <source>
        <strain evidence="3 4">NCIMB 14900</strain>
    </source>
</reference>
<evidence type="ECO:0000313" key="3">
    <source>
        <dbReference type="EMBL" id="WSE31924.1"/>
    </source>
</evidence>
<organism evidence="3 4">
    <name type="scientific">Amycolatopsis rhabdoformis</name>
    <dbReference type="NCBI Taxonomy" id="1448059"/>
    <lineage>
        <taxon>Bacteria</taxon>
        <taxon>Bacillati</taxon>
        <taxon>Actinomycetota</taxon>
        <taxon>Actinomycetes</taxon>
        <taxon>Pseudonocardiales</taxon>
        <taxon>Pseudonocardiaceae</taxon>
        <taxon>Amycolatopsis</taxon>
    </lineage>
</organism>
<feature type="signal peptide" evidence="2">
    <location>
        <begin position="1"/>
        <end position="24"/>
    </location>
</feature>
<evidence type="ECO:0000256" key="2">
    <source>
        <dbReference type="SAM" id="SignalP"/>
    </source>
</evidence>
<feature type="chain" id="PRO_5046921039" evidence="2">
    <location>
        <begin position="25"/>
        <end position="252"/>
    </location>
</feature>
<name>A0ABZ1IEF9_9PSEU</name>
<feature type="region of interest" description="Disordered" evidence="1">
    <location>
        <begin position="134"/>
        <end position="165"/>
    </location>
</feature>
<dbReference type="PROSITE" id="PS51257">
    <property type="entry name" value="PROKAR_LIPOPROTEIN"/>
    <property type="match status" value="1"/>
</dbReference>